<dbReference type="PANTHER" id="PTHR30469">
    <property type="entry name" value="MULTIDRUG RESISTANCE PROTEIN MDTA"/>
    <property type="match status" value="1"/>
</dbReference>
<evidence type="ECO:0000259" key="4">
    <source>
        <dbReference type="Pfam" id="PF25989"/>
    </source>
</evidence>
<protein>
    <submittedName>
        <fullName evidence="5">Efflux RND transporter periplasmic adaptor subunit</fullName>
    </submittedName>
</protein>
<dbReference type="InterPro" id="IPR006143">
    <property type="entry name" value="RND_pump_MFP"/>
</dbReference>
<evidence type="ECO:0000313" key="5">
    <source>
        <dbReference type="EMBL" id="NDV87889.1"/>
    </source>
</evidence>
<evidence type="ECO:0000256" key="2">
    <source>
        <dbReference type="SAM" id="Coils"/>
    </source>
</evidence>
<dbReference type="Gene3D" id="2.40.30.170">
    <property type="match status" value="1"/>
</dbReference>
<dbReference type="EMBL" id="JAAAMJ010000011">
    <property type="protein sequence ID" value="NDV87889.1"/>
    <property type="molecule type" value="Genomic_DNA"/>
</dbReference>
<evidence type="ECO:0000259" key="3">
    <source>
        <dbReference type="Pfam" id="PF25954"/>
    </source>
</evidence>
<organism evidence="5 6">
    <name type="scientific">Aurantimonas aggregata</name>
    <dbReference type="NCBI Taxonomy" id="2047720"/>
    <lineage>
        <taxon>Bacteria</taxon>
        <taxon>Pseudomonadati</taxon>
        <taxon>Pseudomonadota</taxon>
        <taxon>Alphaproteobacteria</taxon>
        <taxon>Hyphomicrobiales</taxon>
        <taxon>Aurantimonadaceae</taxon>
        <taxon>Aurantimonas</taxon>
    </lineage>
</organism>
<dbReference type="Gene3D" id="1.10.287.470">
    <property type="entry name" value="Helix hairpin bin"/>
    <property type="match status" value="1"/>
</dbReference>
<dbReference type="GO" id="GO:0015562">
    <property type="term" value="F:efflux transmembrane transporter activity"/>
    <property type="evidence" value="ECO:0007669"/>
    <property type="project" value="TreeGrafter"/>
</dbReference>
<dbReference type="Gene3D" id="2.40.420.20">
    <property type="match status" value="1"/>
</dbReference>
<accession>A0A6L9MJ78</accession>
<feature type="domain" description="CusB-like beta-barrel" evidence="3">
    <location>
        <begin position="230"/>
        <end position="298"/>
    </location>
</feature>
<keyword evidence="2" id="KW-0175">Coiled coil</keyword>
<dbReference type="Pfam" id="PF25989">
    <property type="entry name" value="YknX_C"/>
    <property type="match status" value="1"/>
</dbReference>
<feature type="coiled-coil region" evidence="2">
    <location>
        <begin position="101"/>
        <end position="128"/>
    </location>
</feature>
<gene>
    <name evidence="5" type="ORF">GTW51_14375</name>
</gene>
<dbReference type="GO" id="GO:1990281">
    <property type="term" value="C:efflux pump complex"/>
    <property type="evidence" value="ECO:0007669"/>
    <property type="project" value="TreeGrafter"/>
</dbReference>
<reference evidence="5 6" key="1">
    <citation type="submission" date="2020-01" db="EMBL/GenBank/DDBJ databases">
        <title>Genomes of bacteria type strains.</title>
        <authorList>
            <person name="Chen J."/>
            <person name="Zhu S."/>
            <person name="Chen J."/>
        </authorList>
    </citation>
    <scope>NUCLEOTIDE SEQUENCE [LARGE SCALE GENOMIC DNA]</scope>
    <source>
        <strain evidence="5 6">KCTC 52919</strain>
    </source>
</reference>
<dbReference type="Gene3D" id="2.40.50.100">
    <property type="match status" value="1"/>
</dbReference>
<feature type="domain" description="YknX-like C-terminal permuted SH3-like" evidence="4">
    <location>
        <begin position="307"/>
        <end position="373"/>
    </location>
</feature>
<comment type="caution">
    <text evidence="5">The sequence shown here is derived from an EMBL/GenBank/DDBJ whole genome shotgun (WGS) entry which is preliminary data.</text>
</comment>
<comment type="similarity">
    <text evidence="1">Belongs to the membrane fusion protein (MFP) (TC 8.A.1) family.</text>
</comment>
<dbReference type="SUPFAM" id="SSF111369">
    <property type="entry name" value="HlyD-like secretion proteins"/>
    <property type="match status" value="1"/>
</dbReference>
<dbReference type="AlphaFoldDB" id="A0A6L9MJ78"/>
<evidence type="ECO:0000256" key="1">
    <source>
        <dbReference type="ARBA" id="ARBA00009477"/>
    </source>
</evidence>
<dbReference type="Pfam" id="PF25954">
    <property type="entry name" value="Beta-barrel_RND_2"/>
    <property type="match status" value="1"/>
</dbReference>
<dbReference type="InterPro" id="IPR058637">
    <property type="entry name" value="YknX-like_C"/>
</dbReference>
<evidence type="ECO:0000313" key="6">
    <source>
        <dbReference type="Proteomes" id="UP000476332"/>
    </source>
</evidence>
<name>A0A6L9MJ78_9HYPH</name>
<sequence>MLAAIIAATPGAAQESDAPATAPQPPSVSVVEATAREIVATVVVTGTLVPRETVVVGAEVDGLRIDELLADEGDTVDAGAVLARLETDMIETDLARNDSQVARADAALAQAQSQIAEAESAKVEADAALARTRPLADKGIVGRDVLDQRISAAAATASRLASAYQGVSVAEADKAMTQAERRQLELKKSKAVITAPTAGLVLSRSARLGAIASASGGGLFEIARDNLIELDAEVTESVLNSLAKGQTVTVTLPGDRDTIEGTVRLVSPLVDAATRLGRVRIALPPSDLLRSGSFARGAIEIARSQGIVLPNTAVVTDGDESVVQVVRDGTIESRPIRIGINTGSEVEILDGLAEGEAVVALAGTFVRDGDRVTPTEMQSAEVQG</sequence>
<dbReference type="InterPro" id="IPR058792">
    <property type="entry name" value="Beta-barrel_RND_2"/>
</dbReference>
<proteinExistence type="inferred from homology"/>
<dbReference type="PANTHER" id="PTHR30469:SF15">
    <property type="entry name" value="HLYD FAMILY OF SECRETION PROTEINS"/>
    <property type="match status" value="1"/>
</dbReference>
<dbReference type="NCBIfam" id="TIGR01730">
    <property type="entry name" value="RND_mfp"/>
    <property type="match status" value="1"/>
</dbReference>
<keyword evidence="6" id="KW-1185">Reference proteome</keyword>
<dbReference type="Proteomes" id="UP000476332">
    <property type="component" value="Unassembled WGS sequence"/>
</dbReference>